<gene>
    <name evidence="1" type="ORF">UPYG_G00019780</name>
</gene>
<sequence>MTLTQVFSITQSDPVVVTTLYSKEYGNPFYITFLITTPRRRRVRKCIANMHHIFMCSCMLETVVDPRWVRTMWPEDCFLSLSWCALLLVNTFSSC</sequence>
<evidence type="ECO:0000313" key="1">
    <source>
        <dbReference type="EMBL" id="KAL1021910.1"/>
    </source>
</evidence>
<keyword evidence="2" id="KW-1185">Reference proteome</keyword>
<comment type="caution">
    <text evidence="1">The sequence shown here is derived from an EMBL/GenBank/DDBJ whole genome shotgun (WGS) entry which is preliminary data.</text>
</comment>
<evidence type="ECO:0000313" key="2">
    <source>
        <dbReference type="Proteomes" id="UP001557470"/>
    </source>
</evidence>
<dbReference type="Proteomes" id="UP001557470">
    <property type="component" value="Unassembled WGS sequence"/>
</dbReference>
<organism evidence="1 2">
    <name type="scientific">Umbra pygmaea</name>
    <name type="common">Eastern mudminnow</name>
    <dbReference type="NCBI Taxonomy" id="75934"/>
    <lineage>
        <taxon>Eukaryota</taxon>
        <taxon>Metazoa</taxon>
        <taxon>Chordata</taxon>
        <taxon>Craniata</taxon>
        <taxon>Vertebrata</taxon>
        <taxon>Euteleostomi</taxon>
        <taxon>Actinopterygii</taxon>
        <taxon>Neopterygii</taxon>
        <taxon>Teleostei</taxon>
        <taxon>Protacanthopterygii</taxon>
        <taxon>Esociformes</taxon>
        <taxon>Umbridae</taxon>
        <taxon>Umbra</taxon>
    </lineage>
</organism>
<reference evidence="1 2" key="1">
    <citation type="submission" date="2024-06" db="EMBL/GenBank/DDBJ databases">
        <authorList>
            <person name="Pan Q."/>
            <person name="Wen M."/>
            <person name="Jouanno E."/>
            <person name="Zahm M."/>
            <person name="Klopp C."/>
            <person name="Cabau C."/>
            <person name="Louis A."/>
            <person name="Berthelot C."/>
            <person name="Parey E."/>
            <person name="Roest Crollius H."/>
            <person name="Montfort J."/>
            <person name="Robinson-Rechavi M."/>
            <person name="Bouchez O."/>
            <person name="Lampietro C."/>
            <person name="Lopez Roques C."/>
            <person name="Donnadieu C."/>
            <person name="Postlethwait J."/>
            <person name="Bobe J."/>
            <person name="Verreycken H."/>
            <person name="Guiguen Y."/>
        </authorList>
    </citation>
    <scope>NUCLEOTIDE SEQUENCE [LARGE SCALE GENOMIC DNA]</scope>
    <source>
        <strain evidence="1">Up_M1</strain>
        <tissue evidence="1">Testis</tissue>
    </source>
</reference>
<dbReference type="AlphaFoldDB" id="A0ABD0XKK6"/>
<name>A0ABD0XKK6_UMBPY</name>
<proteinExistence type="predicted"/>
<protein>
    <submittedName>
        <fullName evidence="1">Uncharacterized protein</fullName>
    </submittedName>
</protein>
<dbReference type="EMBL" id="JAGEUA010000001">
    <property type="protein sequence ID" value="KAL1021910.1"/>
    <property type="molecule type" value="Genomic_DNA"/>
</dbReference>
<accession>A0ABD0XKK6</accession>